<dbReference type="EMBL" id="KK784909">
    <property type="protein sequence ID" value="KDO63975.1"/>
    <property type="molecule type" value="Genomic_DNA"/>
</dbReference>
<organism evidence="1 2">
    <name type="scientific">Citrus sinensis</name>
    <name type="common">Sweet orange</name>
    <name type="synonym">Citrus aurantium var. sinensis</name>
    <dbReference type="NCBI Taxonomy" id="2711"/>
    <lineage>
        <taxon>Eukaryota</taxon>
        <taxon>Viridiplantae</taxon>
        <taxon>Streptophyta</taxon>
        <taxon>Embryophyta</taxon>
        <taxon>Tracheophyta</taxon>
        <taxon>Spermatophyta</taxon>
        <taxon>Magnoliopsida</taxon>
        <taxon>eudicotyledons</taxon>
        <taxon>Gunneridae</taxon>
        <taxon>Pentapetalae</taxon>
        <taxon>rosids</taxon>
        <taxon>malvids</taxon>
        <taxon>Sapindales</taxon>
        <taxon>Rutaceae</taxon>
        <taxon>Aurantioideae</taxon>
        <taxon>Citrus</taxon>
    </lineage>
</organism>
<name>A0A067FCT4_CITSI</name>
<accession>A0A067FCT4</accession>
<dbReference type="Proteomes" id="UP000027120">
    <property type="component" value="Unassembled WGS sequence"/>
</dbReference>
<evidence type="ECO:0000313" key="1">
    <source>
        <dbReference type="EMBL" id="KDO63975.1"/>
    </source>
</evidence>
<gene>
    <name evidence="1" type="ORF">CISIN_1g042618mg</name>
</gene>
<protein>
    <recommendedName>
        <fullName evidence="3">FBD domain-containing protein</fullName>
    </recommendedName>
</protein>
<sequence length="196" mass="22705">HFGPFSTFLEEWCPIFNRTIEGLRICFDAVSDDDIANWINFATERRFQKLELDFTEVQFDITGETVENLLSNCAFLEVLSVDDSNCFKSLKVSGPSLKLRRLELKYLSSDFMDLEIDVGNIISFEFFAYDNTVSFVNVPSFAELFKVEASSGFVRTVKDHPYPIDLCRRETEEYQPIRKRAIEFAANYPQLDFVIP</sequence>
<dbReference type="InterPro" id="IPR053772">
    <property type="entry name" value="At1g61320/At1g61330-like"/>
</dbReference>
<dbReference type="PANTHER" id="PTHR34145:SF68">
    <property type="entry name" value="FBD DOMAIN-CONTAINING PROTEIN"/>
    <property type="match status" value="1"/>
</dbReference>
<evidence type="ECO:0000313" key="2">
    <source>
        <dbReference type="Proteomes" id="UP000027120"/>
    </source>
</evidence>
<dbReference type="PANTHER" id="PTHR34145">
    <property type="entry name" value="OS02G0105600 PROTEIN"/>
    <property type="match status" value="1"/>
</dbReference>
<evidence type="ECO:0008006" key="3">
    <source>
        <dbReference type="Google" id="ProtNLM"/>
    </source>
</evidence>
<reference evidence="1 2" key="1">
    <citation type="submission" date="2014-04" db="EMBL/GenBank/DDBJ databases">
        <authorList>
            <consortium name="International Citrus Genome Consortium"/>
            <person name="Gmitter F."/>
            <person name="Chen C."/>
            <person name="Farmerie W."/>
            <person name="Harkins T."/>
            <person name="Desany B."/>
            <person name="Mohiuddin M."/>
            <person name="Kodira C."/>
            <person name="Borodovsky M."/>
            <person name="Lomsadze A."/>
            <person name="Burns P."/>
            <person name="Jenkins J."/>
            <person name="Prochnik S."/>
            <person name="Shu S."/>
            <person name="Chapman J."/>
            <person name="Pitluck S."/>
            <person name="Schmutz J."/>
            <person name="Rokhsar D."/>
        </authorList>
    </citation>
    <scope>NUCLEOTIDE SEQUENCE</scope>
</reference>
<dbReference type="AlphaFoldDB" id="A0A067FCT4"/>
<feature type="non-terminal residue" evidence="1">
    <location>
        <position position="1"/>
    </location>
</feature>
<keyword evidence="2" id="KW-1185">Reference proteome</keyword>
<proteinExistence type="predicted"/>